<organism evidence="4 5">
    <name type="scientific">Propionicimonas paludicola</name>
    <dbReference type="NCBI Taxonomy" id="185243"/>
    <lineage>
        <taxon>Bacteria</taxon>
        <taxon>Bacillati</taxon>
        <taxon>Actinomycetota</taxon>
        <taxon>Actinomycetes</taxon>
        <taxon>Propionibacteriales</taxon>
        <taxon>Nocardioidaceae</taxon>
        <taxon>Propionicimonas</taxon>
    </lineage>
</organism>
<sequence length="308" mass="32731">MTTTTPRPAARTAHLSAGTDSRFTVIPAAEAVARRARLDPIILDGSLRLAAAQYDGDYRASSGRSGWLAERIAGSRHVDLLTQWVNPDAGFHFAAPDPGAFAAELGRSGIDGTRPIWLYDQNSQMWASRLWWTLRNAGLHAQVIDGGLAEWHRAGGELASGEPTEATPQPTAPPAVRNLGVWVDRRQVEAILDAGDASDVQLVCALSEDAMWGRVPTRYTRRGHIPGSLNLAGHGLLGANGTLLDGPGPDALSGLDPARPVVLYCGGGISASLAGLALVHWGFPDVRIYDGSLEEWSAIPEARLVSQS</sequence>
<evidence type="ECO:0000313" key="4">
    <source>
        <dbReference type="EMBL" id="PFG17160.1"/>
    </source>
</evidence>
<dbReference type="RefSeq" id="WP_098460619.1">
    <property type="nucleotide sequence ID" value="NZ_PDJC01000001.1"/>
</dbReference>
<dbReference type="GO" id="GO:0004792">
    <property type="term" value="F:thiosulfate-cyanide sulfurtransferase activity"/>
    <property type="evidence" value="ECO:0007669"/>
    <property type="project" value="TreeGrafter"/>
</dbReference>
<dbReference type="SMART" id="SM00450">
    <property type="entry name" value="RHOD"/>
    <property type="match status" value="2"/>
</dbReference>
<evidence type="ECO:0000256" key="1">
    <source>
        <dbReference type="ARBA" id="ARBA00022679"/>
    </source>
</evidence>
<dbReference type="Pfam" id="PF00581">
    <property type="entry name" value="Rhodanese"/>
    <property type="match status" value="2"/>
</dbReference>
<dbReference type="Gene3D" id="3.40.250.10">
    <property type="entry name" value="Rhodanese-like domain"/>
    <property type="match status" value="2"/>
</dbReference>
<accession>A0A2A9CU55</accession>
<dbReference type="PANTHER" id="PTHR11364">
    <property type="entry name" value="THIOSULFATE SULFERTANSFERASE"/>
    <property type="match status" value="1"/>
</dbReference>
<comment type="caution">
    <text evidence="4">The sequence shown here is derived from an EMBL/GenBank/DDBJ whole genome shotgun (WGS) entry which is preliminary data.</text>
</comment>
<evidence type="ECO:0000313" key="5">
    <source>
        <dbReference type="Proteomes" id="UP000226079"/>
    </source>
</evidence>
<evidence type="ECO:0000259" key="3">
    <source>
        <dbReference type="PROSITE" id="PS50206"/>
    </source>
</evidence>
<dbReference type="InterPro" id="IPR001763">
    <property type="entry name" value="Rhodanese-like_dom"/>
</dbReference>
<protein>
    <submittedName>
        <fullName evidence="4">Thiosulfate/3-mercaptopyruvate sulfurtransferase</fullName>
    </submittedName>
</protein>
<dbReference type="InterPro" id="IPR045078">
    <property type="entry name" value="TST/MPST-like"/>
</dbReference>
<dbReference type="AlphaFoldDB" id="A0A2A9CU55"/>
<keyword evidence="2" id="KW-0677">Repeat</keyword>
<keyword evidence="4" id="KW-0670">Pyruvate</keyword>
<name>A0A2A9CU55_9ACTN</name>
<keyword evidence="5" id="KW-1185">Reference proteome</keyword>
<feature type="domain" description="Rhodanese" evidence="3">
    <location>
        <begin position="221"/>
        <end position="305"/>
    </location>
</feature>
<evidence type="ECO:0000256" key="2">
    <source>
        <dbReference type="ARBA" id="ARBA00022737"/>
    </source>
</evidence>
<dbReference type="PANTHER" id="PTHR11364:SF27">
    <property type="entry name" value="SULFURTRANSFERASE"/>
    <property type="match status" value="1"/>
</dbReference>
<dbReference type="SUPFAM" id="SSF52821">
    <property type="entry name" value="Rhodanese/Cell cycle control phosphatase"/>
    <property type="match status" value="2"/>
</dbReference>
<dbReference type="InterPro" id="IPR036873">
    <property type="entry name" value="Rhodanese-like_dom_sf"/>
</dbReference>
<feature type="domain" description="Rhodanese" evidence="3">
    <location>
        <begin position="67"/>
        <end position="160"/>
    </location>
</feature>
<dbReference type="EMBL" id="PDJC01000001">
    <property type="protein sequence ID" value="PFG17160.1"/>
    <property type="molecule type" value="Genomic_DNA"/>
</dbReference>
<dbReference type="PROSITE" id="PS50206">
    <property type="entry name" value="RHODANESE_3"/>
    <property type="match status" value="2"/>
</dbReference>
<reference evidence="4 5" key="1">
    <citation type="submission" date="2017-10" db="EMBL/GenBank/DDBJ databases">
        <title>Sequencing the genomes of 1000 actinobacteria strains.</title>
        <authorList>
            <person name="Klenk H.-P."/>
        </authorList>
    </citation>
    <scope>NUCLEOTIDE SEQUENCE [LARGE SCALE GENOMIC DNA]</scope>
    <source>
        <strain evidence="4 5">DSM 15597</strain>
    </source>
</reference>
<dbReference type="OrthoDB" id="9770030at2"/>
<keyword evidence="1 4" id="KW-0808">Transferase</keyword>
<dbReference type="Proteomes" id="UP000226079">
    <property type="component" value="Unassembled WGS sequence"/>
</dbReference>
<proteinExistence type="predicted"/>
<gene>
    <name evidence="4" type="ORF">ATK74_1722</name>
</gene>